<dbReference type="Gene3D" id="3.40.50.720">
    <property type="entry name" value="NAD(P)-binding Rossmann-like Domain"/>
    <property type="match status" value="1"/>
</dbReference>
<dbReference type="EMBL" id="JAAXLA010000020">
    <property type="protein sequence ID" value="NMH98252.1"/>
    <property type="molecule type" value="Genomic_DNA"/>
</dbReference>
<dbReference type="InterPro" id="IPR036291">
    <property type="entry name" value="NAD(P)-bd_dom_sf"/>
</dbReference>
<dbReference type="Pfam" id="PF00106">
    <property type="entry name" value="adh_short"/>
    <property type="match status" value="1"/>
</dbReference>
<comment type="caution">
    <text evidence="3">The sequence shown here is derived from an EMBL/GenBank/DDBJ whole genome shotgun (WGS) entry which is preliminary data.</text>
</comment>
<keyword evidence="4" id="KW-1185">Reference proteome</keyword>
<organism evidence="3 4">
    <name type="scientific">Pseudonocardia acidicola</name>
    <dbReference type="NCBI Taxonomy" id="2724939"/>
    <lineage>
        <taxon>Bacteria</taxon>
        <taxon>Bacillati</taxon>
        <taxon>Actinomycetota</taxon>
        <taxon>Actinomycetes</taxon>
        <taxon>Pseudonocardiales</taxon>
        <taxon>Pseudonocardiaceae</taxon>
        <taxon>Pseudonocardia</taxon>
    </lineage>
</organism>
<comment type="similarity">
    <text evidence="1">Belongs to the short-chain dehydrogenases/reductases (SDR) family.</text>
</comment>
<name>A0ABX1SBK8_9PSEU</name>
<proteinExistence type="inferred from homology"/>
<evidence type="ECO:0000256" key="2">
    <source>
        <dbReference type="ARBA" id="ARBA00023002"/>
    </source>
</evidence>
<dbReference type="InterPro" id="IPR002347">
    <property type="entry name" value="SDR_fam"/>
</dbReference>
<dbReference type="Proteomes" id="UP000820669">
    <property type="component" value="Unassembled WGS sequence"/>
</dbReference>
<dbReference type="PANTHER" id="PTHR44196:SF1">
    <property type="entry name" value="DEHYDROGENASE_REDUCTASE SDR FAMILY MEMBER 7B"/>
    <property type="match status" value="1"/>
</dbReference>
<reference evidence="3 4" key="1">
    <citation type="submission" date="2020-04" db="EMBL/GenBank/DDBJ databases">
        <authorList>
            <person name="Klaysubun C."/>
            <person name="Duangmal K."/>
            <person name="Lipun K."/>
        </authorList>
    </citation>
    <scope>NUCLEOTIDE SEQUENCE [LARGE SCALE GENOMIC DNA]</scope>
    <source>
        <strain evidence="3 4">K10HN5</strain>
    </source>
</reference>
<keyword evidence="2" id="KW-0560">Oxidoreductase</keyword>
<gene>
    <name evidence="3" type="ORF">HF526_13155</name>
</gene>
<sequence length="247" mass="25061">MSGDLAGRRIAVTGGSSGIGAAVAAELRARGARVGIIGRNAERLAAVADATGAVPRAADVADHGAVRSAVEGLAEELDGLDGLVNNAGAMLHSRVSEGRVDDWSAVVGANVLGVLHASSAAIPFLRKAARQGPADLMTVTSAGADRVTRPEFAVYMGSKAAARHITEGLRLELAGDLVRVSMVSPGTTDTEGHGPGIADPELRQRVMAQKASLGLRPTAVAAQVAAVLALPPGVSIRHLEVRPFPGD</sequence>
<protein>
    <submittedName>
        <fullName evidence="3">SDR family oxidoreductase</fullName>
    </submittedName>
</protein>
<dbReference type="CDD" id="cd05233">
    <property type="entry name" value="SDR_c"/>
    <property type="match status" value="1"/>
</dbReference>
<dbReference type="RefSeq" id="WP_169381692.1">
    <property type="nucleotide sequence ID" value="NZ_JAAXLA010000020.1"/>
</dbReference>
<evidence type="ECO:0000313" key="4">
    <source>
        <dbReference type="Proteomes" id="UP000820669"/>
    </source>
</evidence>
<evidence type="ECO:0000256" key="1">
    <source>
        <dbReference type="ARBA" id="ARBA00006484"/>
    </source>
</evidence>
<dbReference type="SUPFAM" id="SSF51735">
    <property type="entry name" value="NAD(P)-binding Rossmann-fold domains"/>
    <property type="match status" value="1"/>
</dbReference>
<dbReference type="PANTHER" id="PTHR44196">
    <property type="entry name" value="DEHYDROGENASE/REDUCTASE SDR FAMILY MEMBER 7B"/>
    <property type="match status" value="1"/>
</dbReference>
<accession>A0ABX1SBK8</accession>
<evidence type="ECO:0000313" key="3">
    <source>
        <dbReference type="EMBL" id="NMH98252.1"/>
    </source>
</evidence>
<dbReference type="PRINTS" id="PR00081">
    <property type="entry name" value="GDHRDH"/>
</dbReference>